<feature type="region of interest" description="Disordered" evidence="1">
    <location>
        <begin position="1"/>
        <end position="127"/>
    </location>
</feature>
<sequence>MAPRQPLCMLPLHTDAEESPEDHTTLSEEELDHIVWEDSGSSTEQDRGPSSPASGLSEGARAKHAVFESASNSQSASAESGSMPPNSTEATPQSDAGSRGEDGTPEEEVEEGEEGEADGEEEEVAAEVAAEVPEAAAAAALTNRTSALLSRGSAKHNQGTCKPCLLVHTAVGCRHGTACRFCHQVHSRRSRPRPSKNKRDRQQHLFTETGRIIGRQEGGDSGSAPLRPGVVPL</sequence>
<organism evidence="2">
    <name type="scientific">Pyrodinium bahamense</name>
    <dbReference type="NCBI Taxonomy" id="73915"/>
    <lineage>
        <taxon>Eukaryota</taxon>
        <taxon>Sar</taxon>
        <taxon>Alveolata</taxon>
        <taxon>Dinophyceae</taxon>
        <taxon>Gonyaulacales</taxon>
        <taxon>Pyrocystaceae</taxon>
        <taxon>Pyrodinium</taxon>
    </lineage>
</organism>
<feature type="compositionally biased region" description="Polar residues" evidence="1">
    <location>
        <begin position="83"/>
        <end position="96"/>
    </location>
</feature>
<dbReference type="EMBL" id="HBEG01037609">
    <property type="protein sequence ID" value="CAD8376693.1"/>
    <property type="molecule type" value="Transcribed_RNA"/>
</dbReference>
<proteinExistence type="predicted"/>
<evidence type="ECO:0000313" key="2">
    <source>
        <dbReference type="EMBL" id="CAD8376693.1"/>
    </source>
</evidence>
<evidence type="ECO:0000256" key="1">
    <source>
        <dbReference type="SAM" id="MobiDB-lite"/>
    </source>
</evidence>
<name>A0A7S0AX71_9DINO</name>
<feature type="region of interest" description="Disordered" evidence="1">
    <location>
        <begin position="186"/>
        <end position="233"/>
    </location>
</feature>
<feature type="compositionally biased region" description="Low complexity" evidence="1">
    <location>
        <begin position="69"/>
        <end position="82"/>
    </location>
</feature>
<reference evidence="2" key="1">
    <citation type="submission" date="2021-01" db="EMBL/GenBank/DDBJ databases">
        <authorList>
            <person name="Corre E."/>
            <person name="Pelletier E."/>
            <person name="Niang G."/>
            <person name="Scheremetjew M."/>
            <person name="Finn R."/>
            <person name="Kale V."/>
            <person name="Holt S."/>
            <person name="Cochrane G."/>
            <person name="Meng A."/>
            <person name="Brown T."/>
            <person name="Cohen L."/>
        </authorList>
    </citation>
    <scope>NUCLEOTIDE SEQUENCE</scope>
    <source>
        <strain evidence="2">Pbaha01</strain>
    </source>
</reference>
<dbReference type="AlphaFoldDB" id="A0A7S0AX71"/>
<evidence type="ECO:0008006" key="3">
    <source>
        <dbReference type="Google" id="ProtNLM"/>
    </source>
</evidence>
<gene>
    <name evidence="2" type="ORF">PBAH0796_LOCUS22940</name>
</gene>
<feature type="compositionally biased region" description="Basic and acidic residues" evidence="1">
    <location>
        <begin position="21"/>
        <end position="36"/>
    </location>
</feature>
<feature type="compositionally biased region" description="Acidic residues" evidence="1">
    <location>
        <begin position="103"/>
        <end position="125"/>
    </location>
</feature>
<protein>
    <recommendedName>
        <fullName evidence="3">C3H1-type domain-containing protein</fullName>
    </recommendedName>
</protein>
<accession>A0A7S0AX71</accession>
<feature type="compositionally biased region" description="Basic residues" evidence="1">
    <location>
        <begin position="186"/>
        <end position="201"/>
    </location>
</feature>